<dbReference type="Pfam" id="PF01512">
    <property type="entry name" value="Complex1_51K"/>
    <property type="match status" value="1"/>
</dbReference>
<dbReference type="Gene3D" id="3.40.30.10">
    <property type="entry name" value="Glutaredoxin"/>
    <property type="match status" value="1"/>
</dbReference>
<dbReference type="Gene3D" id="3.40.50.11540">
    <property type="entry name" value="NADH-ubiquinone oxidoreductase 51kDa subunit"/>
    <property type="match status" value="1"/>
</dbReference>
<keyword evidence="4" id="KW-0411">Iron-sulfur</keyword>
<sequence>MSANIATSVEKIAGKYDKNRNQLMDIVHDVQAELGYISEQALQAIAGELGIHRVEVQDMVSFYHLLSRRSQGKTVVRLCNAVVEKMHGMEDVAAAFEKAVGVPFGSTSDDGSISLEYTSCIGMSDQAPAALVNSTVVPSLKKEDVPGLVESIRRGDYAKRAAETPQHAQVESNLIKSGEVVFAPMELGAAIRVAINKTPEEVINEINISRLRGRGGAGFPTAMKWDFCRKAEGDAHYVICNADEGEPGTFKDRVILTEAPDLLFEGMTIAGYAIGAKSGLIYLRGEYEYLYGYLQQVLYRRRHRDLLGENICGREGFDFDIRIQLGAGAYVCGE</sequence>
<dbReference type="PANTHER" id="PTHR43578">
    <property type="entry name" value="NADH-QUINONE OXIDOREDUCTASE SUBUNIT F"/>
    <property type="match status" value="1"/>
</dbReference>
<dbReference type="SUPFAM" id="SSF142019">
    <property type="entry name" value="Nqo1 FMN-binding domain-like"/>
    <property type="match status" value="1"/>
</dbReference>
<organism evidence="6">
    <name type="scientific">marine sediment metagenome</name>
    <dbReference type="NCBI Taxonomy" id="412755"/>
    <lineage>
        <taxon>unclassified sequences</taxon>
        <taxon>metagenomes</taxon>
        <taxon>ecological metagenomes</taxon>
    </lineage>
</organism>
<dbReference type="EMBL" id="LAZR01064004">
    <property type="protein sequence ID" value="KKK58398.1"/>
    <property type="molecule type" value="Genomic_DNA"/>
</dbReference>
<dbReference type="InterPro" id="IPR036249">
    <property type="entry name" value="Thioredoxin-like_sf"/>
</dbReference>
<dbReference type="Pfam" id="PF01257">
    <property type="entry name" value="2Fe-2S_thioredx"/>
    <property type="match status" value="1"/>
</dbReference>
<evidence type="ECO:0000256" key="4">
    <source>
        <dbReference type="ARBA" id="ARBA00023014"/>
    </source>
</evidence>
<keyword evidence="3" id="KW-0408">Iron</keyword>
<dbReference type="AlphaFoldDB" id="A0A0F8WP20"/>
<proteinExistence type="predicted"/>
<dbReference type="SUPFAM" id="SSF52833">
    <property type="entry name" value="Thioredoxin-like"/>
    <property type="match status" value="1"/>
</dbReference>
<gene>
    <name evidence="6" type="ORF">LCGC14_3044840</name>
</gene>
<keyword evidence="2" id="KW-0479">Metal-binding</keyword>
<evidence type="ECO:0000256" key="1">
    <source>
        <dbReference type="ARBA" id="ARBA00022485"/>
    </source>
</evidence>
<dbReference type="Gene3D" id="1.10.10.1590">
    <property type="entry name" value="NADH-quinone oxidoreductase subunit E"/>
    <property type="match status" value="1"/>
</dbReference>
<dbReference type="InterPro" id="IPR011538">
    <property type="entry name" value="Nuo51_FMN-bd"/>
</dbReference>
<dbReference type="PANTHER" id="PTHR43578:SF3">
    <property type="entry name" value="NADH-QUINONE OXIDOREDUCTASE SUBUNIT F"/>
    <property type="match status" value="1"/>
</dbReference>
<evidence type="ECO:0000313" key="6">
    <source>
        <dbReference type="EMBL" id="KKK58398.1"/>
    </source>
</evidence>
<comment type="caution">
    <text evidence="6">The sequence shown here is derived from an EMBL/GenBank/DDBJ whole genome shotgun (WGS) entry which is preliminary data.</text>
</comment>
<feature type="non-terminal residue" evidence="6">
    <location>
        <position position="334"/>
    </location>
</feature>
<evidence type="ECO:0000256" key="2">
    <source>
        <dbReference type="ARBA" id="ARBA00022723"/>
    </source>
</evidence>
<accession>A0A0F8WP20</accession>
<dbReference type="GO" id="GO:0046872">
    <property type="term" value="F:metal ion binding"/>
    <property type="evidence" value="ECO:0007669"/>
    <property type="project" value="UniProtKB-KW"/>
</dbReference>
<keyword evidence="1" id="KW-0004">4Fe-4S</keyword>
<evidence type="ECO:0000259" key="5">
    <source>
        <dbReference type="Pfam" id="PF01512"/>
    </source>
</evidence>
<dbReference type="InterPro" id="IPR037225">
    <property type="entry name" value="Nuo51_FMN-bd_sf"/>
</dbReference>
<name>A0A0F8WP20_9ZZZZ</name>
<dbReference type="GO" id="GO:0051539">
    <property type="term" value="F:4 iron, 4 sulfur cluster binding"/>
    <property type="evidence" value="ECO:0007669"/>
    <property type="project" value="UniProtKB-KW"/>
</dbReference>
<feature type="domain" description="NADH-ubiquinone oxidoreductase 51kDa subunit FMN-binding" evidence="5">
    <location>
        <begin position="208"/>
        <end position="334"/>
    </location>
</feature>
<protein>
    <recommendedName>
        <fullName evidence="5">NADH-ubiquinone oxidoreductase 51kDa subunit FMN-binding domain-containing protein</fullName>
    </recommendedName>
</protein>
<reference evidence="6" key="1">
    <citation type="journal article" date="2015" name="Nature">
        <title>Complex archaea that bridge the gap between prokaryotes and eukaryotes.</title>
        <authorList>
            <person name="Spang A."/>
            <person name="Saw J.H."/>
            <person name="Jorgensen S.L."/>
            <person name="Zaremba-Niedzwiedzka K."/>
            <person name="Martijn J."/>
            <person name="Lind A.E."/>
            <person name="van Eijk R."/>
            <person name="Schleper C."/>
            <person name="Guy L."/>
            <person name="Ettema T.J."/>
        </authorList>
    </citation>
    <scope>NUCLEOTIDE SEQUENCE</scope>
</reference>
<dbReference type="InterPro" id="IPR041921">
    <property type="entry name" value="NuoE_N"/>
</dbReference>
<evidence type="ECO:0000256" key="3">
    <source>
        <dbReference type="ARBA" id="ARBA00023004"/>
    </source>
</evidence>